<accession>A0ABP9HLZ4</accession>
<dbReference type="InterPro" id="IPR010985">
    <property type="entry name" value="Ribbon_hlx_hlx"/>
</dbReference>
<evidence type="ECO:0000313" key="3">
    <source>
        <dbReference type="Proteomes" id="UP001500466"/>
    </source>
</evidence>
<keyword evidence="3" id="KW-1185">Reference proteome</keyword>
<feature type="compositionally biased region" description="Low complexity" evidence="1">
    <location>
        <begin position="95"/>
        <end position="110"/>
    </location>
</feature>
<dbReference type="InterPro" id="IPR013321">
    <property type="entry name" value="Arc_rbn_hlx_hlx"/>
</dbReference>
<feature type="region of interest" description="Disordered" evidence="1">
    <location>
        <begin position="87"/>
        <end position="125"/>
    </location>
</feature>
<gene>
    <name evidence="2" type="ORF">GCM10023205_45690</name>
</gene>
<dbReference type="Proteomes" id="UP001500466">
    <property type="component" value="Unassembled WGS sequence"/>
</dbReference>
<dbReference type="InterPro" id="IPR008651">
    <property type="entry name" value="Uncharacterised_HicB"/>
</dbReference>
<proteinExistence type="predicted"/>
<dbReference type="EMBL" id="BAABHS010000016">
    <property type="protein sequence ID" value="GAA4973988.1"/>
    <property type="molecule type" value="Genomic_DNA"/>
</dbReference>
<evidence type="ECO:0000313" key="2">
    <source>
        <dbReference type="EMBL" id="GAA4973988.1"/>
    </source>
</evidence>
<protein>
    <recommendedName>
        <fullName evidence="4">HicB family protein</fullName>
    </recommendedName>
</protein>
<comment type="caution">
    <text evidence="2">The sequence shown here is derived from an EMBL/GenBank/DDBJ whole genome shotgun (WGS) entry which is preliminary data.</text>
</comment>
<sequence>MDLSPYVENLRIELVVAADAGGDEARALAERLTSPLEAAARLTLLSALSDAADEITRELAPGSVDLRLRGLNPEFVVNPGVAVEYDGPLTGHTGPAGRPAAAPDQAAAPAHGLPAPEPDDDGGTARINFRVPAALKSRIDEAAAGEGLSVNAWLVRAANAALAPAEPARQATPQRSRRYGADHFTGWVR</sequence>
<dbReference type="SUPFAM" id="SSF47598">
    <property type="entry name" value="Ribbon-helix-helix"/>
    <property type="match status" value="1"/>
</dbReference>
<organism evidence="2 3">
    <name type="scientific">Yinghuangia aomiensis</name>
    <dbReference type="NCBI Taxonomy" id="676205"/>
    <lineage>
        <taxon>Bacteria</taxon>
        <taxon>Bacillati</taxon>
        <taxon>Actinomycetota</taxon>
        <taxon>Actinomycetes</taxon>
        <taxon>Kitasatosporales</taxon>
        <taxon>Streptomycetaceae</taxon>
        <taxon>Yinghuangia</taxon>
    </lineage>
</organism>
<evidence type="ECO:0000256" key="1">
    <source>
        <dbReference type="SAM" id="MobiDB-lite"/>
    </source>
</evidence>
<dbReference type="Pfam" id="PF05534">
    <property type="entry name" value="HicB"/>
    <property type="match status" value="1"/>
</dbReference>
<dbReference type="RefSeq" id="WP_345677481.1">
    <property type="nucleotide sequence ID" value="NZ_BAABHS010000016.1"/>
</dbReference>
<name>A0ABP9HLZ4_9ACTN</name>
<feature type="region of interest" description="Disordered" evidence="1">
    <location>
        <begin position="164"/>
        <end position="189"/>
    </location>
</feature>
<evidence type="ECO:0008006" key="4">
    <source>
        <dbReference type="Google" id="ProtNLM"/>
    </source>
</evidence>
<dbReference type="Gene3D" id="1.10.1220.10">
    <property type="entry name" value="Met repressor-like"/>
    <property type="match status" value="1"/>
</dbReference>
<reference evidence="3" key="1">
    <citation type="journal article" date="2019" name="Int. J. Syst. Evol. Microbiol.">
        <title>The Global Catalogue of Microorganisms (GCM) 10K type strain sequencing project: providing services to taxonomists for standard genome sequencing and annotation.</title>
        <authorList>
            <consortium name="The Broad Institute Genomics Platform"/>
            <consortium name="The Broad Institute Genome Sequencing Center for Infectious Disease"/>
            <person name="Wu L."/>
            <person name="Ma J."/>
        </authorList>
    </citation>
    <scope>NUCLEOTIDE SEQUENCE [LARGE SCALE GENOMIC DNA]</scope>
    <source>
        <strain evidence="3">JCM 17986</strain>
    </source>
</reference>